<accession>A0AAJ7WGQ0</accession>
<dbReference type="Gene3D" id="3.30.420.10">
    <property type="entry name" value="Ribonuclease H-like superfamily/Ribonuclease H"/>
    <property type="match status" value="1"/>
</dbReference>
<dbReference type="InterPro" id="IPR001584">
    <property type="entry name" value="Integrase_cat-core"/>
</dbReference>
<reference evidence="3" key="1">
    <citation type="submission" date="2025-08" db="UniProtKB">
        <authorList>
            <consortium name="RefSeq"/>
        </authorList>
    </citation>
    <scope>IDENTIFICATION</scope>
</reference>
<organism evidence="2 3">
    <name type="scientific">Galendromus occidentalis</name>
    <name type="common">western predatory mite</name>
    <dbReference type="NCBI Taxonomy" id="34638"/>
    <lineage>
        <taxon>Eukaryota</taxon>
        <taxon>Metazoa</taxon>
        <taxon>Ecdysozoa</taxon>
        <taxon>Arthropoda</taxon>
        <taxon>Chelicerata</taxon>
        <taxon>Arachnida</taxon>
        <taxon>Acari</taxon>
        <taxon>Parasitiformes</taxon>
        <taxon>Mesostigmata</taxon>
        <taxon>Gamasina</taxon>
        <taxon>Phytoseioidea</taxon>
        <taxon>Phytoseiidae</taxon>
        <taxon>Typhlodrominae</taxon>
        <taxon>Galendromus</taxon>
    </lineage>
</organism>
<evidence type="ECO:0000259" key="1">
    <source>
        <dbReference type="PROSITE" id="PS50994"/>
    </source>
</evidence>
<dbReference type="GeneID" id="114828036"/>
<dbReference type="InterPro" id="IPR040676">
    <property type="entry name" value="DUF5641"/>
</dbReference>
<keyword evidence="2" id="KW-1185">Reference proteome</keyword>
<dbReference type="RefSeq" id="XP_028966451.1">
    <property type="nucleotide sequence ID" value="XM_029110618.1"/>
</dbReference>
<dbReference type="GO" id="GO:0003676">
    <property type="term" value="F:nucleic acid binding"/>
    <property type="evidence" value="ECO:0007669"/>
    <property type="project" value="InterPro"/>
</dbReference>
<protein>
    <submittedName>
        <fullName evidence="3">Uncharacterized protein LOC114828036</fullName>
    </submittedName>
</protein>
<name>A0AAJ7WGQ0_9ACAR</name>
<dbReference type="Proteomes" id="UP000694867">
    <property type="component" value="Unplaced"/>
</dbReference>
<dbReference type="PANTHER" id="PTHR47331">
    <property type="entry name" value="PHD-TYPE DOMAIN-CONTAINING PROTEIN"/>
    <property type="match status" value="1"/>
</dbReference>
<dbReference type="InterPro" id="IPR012337">
    <property type="entry name" value="RNaseH-like_sf"/>
</dbReference>
<feature type="domain" description="Integrase catalytic" evidence="1">
    <location>
        <begin position="212"/>
        <end position="392"/>
    </location>
</feature>
<dbReference type="PROSITE" id="PS50994">
    <property type="entry name" value="INTEGRASE"/>
    <property type="match status" value="1"/>
</dbReference>
<dbReference type="AlphaFoldDB" id="A0AAJ7WGQ0"/>
<dbReference type="SUPFAM" id="SSF53098">
    <property type="entry name" value="Ribonuclease H-like"/>
    <property type="match status" value="1"/>
</dbReference>
<evidence type="ECO:0000313" key="2">
    <source>
        <dbReference type="Proteomes" id="UP000694867"/>
    </source>
</evidence>
<proteinExistence type="predicted"/>
<sequence length="489" mass="56338">MLSSSKPNDNQRIFFEDRFSSWLKAVRFWALMQRLIRNAQGARDRVSQGISFRATPSQSKDISFDPSELISARLSLIQMIQKSYFKEEFESDCKAVKRNSVIYQYNPFLDENGIIRCKSRLERSPHLSGDQKFPIILPGNCNLSKLIVQDIHERRCYRFGGMNMVLQLLREDFLLIHARKITRHVLNSCATCKIFHSEAANSPTPPLPPFRLGEAPPFFHTGCDFMGPIRYKKDSGEVGKSYILLMTCAVSEAIHLELTLDLSTVEVLGALQKFINRFPVVQTITSDNGLSFQRAAKELKLIYELIKDGEIKRWPANSFIEWGFQTAAAPWFGAFFERQVQTVKRPLRKILGSAIPHFRIEAMVNSRPITTVASGADEVEALTPANLLFGYKGKTIIPEHLSKPKSPTDSDKVVFSRRWKYQQRLLSSFWKRYHEEYLQYLETTHKQKPISARPLKIGDVCLPQRESFNRALWPLCRVIIPRKHQARKR</sequence>
<dbReference type="GO" id="GO:0015074">
    <property type="term" value="P:DNA integration"/>
    <property type="evidence" value="ECO:0007669"/>
    <property type="project" value="InterPro"/>
</dbReference>
<evidence type="ECO:0000313" key="3">
    <source>
        <dbReference type="RefSeq" id="XP_028966451.1"/>
    </source>
</evidence>
<dbReference type="InterPro" id="IPR036397">
    <property type="entry name" value="RNaseH_sf"/>
</dbReference>
<dbReference type="KEGG" id="goe:114828036"/>
<dbReference type="Pfam" id="PF18701">
    <property type="entry name" value="DUF5641"/>
    <property type="match status" value="1"/>
</dbReference>
<gene>
    <name evidence="3" type="primary">LOC114828036</name>
</gene>